<dbReference type="GO" id="GO:0016887">
    <property type="term" value="F:ATP hydrolysis activity"/>
    <property type="evidence" value="ECO:0007669"/>
    <property type="project" value="RHEA"/>
</dbReference>
<keyword evidence="15" id="KW-1185">Reference proteome</keyword>
<evidence type="ECO:0000256" key="3">
    <source>
        <dbReference type="ARBA" id="ARBA00022801"/>
    </source>
</evidence>
<comment type="similarity">
    <text evidence="1">Belongs to the helicase family. UvrD subfamily.</text>
</comment>
<dbReference type="InterPro" id="IPR000212">
    <property type="entry name" value="DNA_helicase_UvrD/REP"/>
</dbReference>
<proteinExistence type="inferred from homology"/>
<keyword evidence="2 11" id="KW-0547">Nucleotide-binding</keyword>
<name>E0S443_BUTPB</name>
<dbReference type="PROSITE" id="PS51198">
    <property type="entry name" value="UVRD_HELICASE_ATP_BIND"/>
    <property type="match status" value="1"/>
</dbReference>
<evidence type="ECO:0000256" key="5">
    <source>
        <dbReference type="ARBA" id="ARBA00022840"/>
    </source>
</evidence>
<dbReference type="GO" id="GO:0005524">
    <property type="term" value="F:ATP binding"/>
    <property type="evidence" value="ECO:0007669"/>
    <property type="project" value="UniProtKB-UniRule"/>
</dbReference>
<evidence type="ECO:0000313" key="15">
    <source>
        <dbReference type="Proteomes" id="UP000001299"/>
    </source>
</evidence>
<dbReference type="InterPro" id="IPR013986">
    <property type="entry name" value="DExx_box_DNA_helicase_dom_sf"/>
</dbReference>
<comment type="catalytic activity">
    <reaction evidence="10">
        <text>ATP + H2O = ADP + phosphate + H(+)</text>
        <dbReference type="Rhea" id="RHEA:13065"/>
        <dbReference type="ChEBI" id="CHEBI:15377"/>
        <dbReference type="ChEBI" id="CHEBI:15378"/>
        <dbReference type="ChEBI" id="CHEBI:30616"/>
        <dbReference type="ChEBI" id="CHEBI:43474"/>
        <dbReference type="ChEBI" id="CHEBI:456216"/>
        <dbReference type="EC" id="5.6.2.4"/>
    </reaction>
</comment>
<evidence type="ECO:0000259" key="13">
    <source>
        <dbReference type="PROSITE" id="PS51217"/>
    </source>
</evidence>
<dbReference type="InterPro" id="IPR014016">
    <property type="entry name" value="UvrD-like_ATP-bd"/>
</dbReference>
<dbReference type="Gene3D" id="3.40.50.300">
    <property type="entry name" value="P-loop containing nucleotide triphosphate hydrolases"/>
    <property type="match status" value="3"/>
</dbReference>
<dbReference type="Pfam" id="PF00580">
    <property type="entry name" value="UvrD-helicase"/>
    <property type="match status" value="1"/>
</dbReference>
<dbReference type="AlphaFoldDB" id="E0S443"/>
<keyword evidence="3 11" id="KW-0378">Hydrolase</keyword>
<evidence type="ECO:0000256" key="10">
    <source>
        <dbReference type="ARBA" id="ARBA00048988"/>
    </source>
</evidence>
<dbReference type="GO" id="GO:0003677">
    <property type="term" value="F:DNA binding"/>
    <property type="evidence" value="ECO:0007669"/>
    <property type="project" value="UniProtKB-KW"/>
</dbReference>
<evidence type="ECO:0000256" key="7">
    <source>
        <dbReference type="ARBA" id="ARBA00023235"/>
    </source>
</evidence>
<comment type="catalytic activity">
    <reaction evidence="8">
        <text>Couples ATP hydrolysis with the unwinding of duplex DNA by translocating in the 3'-5' direction.</text>
        <dbReference type="EC" id="5.6.2.4"/>
    </reaction>
</comment>
<evidence type="ECO:0000259" key="12">
    <source>
        <dbReference type="PROSITE" id="PS51198"/>
    </source>
</evidence>
<geneLocation type="plasmid" evidence="14 15">
    <name>pCY360</name>
</geneLocation>
<dbReference type="EMBL" id="CP001812">
    <property type="protein sequence ID" value="ADL36175.1"/>
    <property type="molecule type" value="Genomic_DNA"/>
</dbReference>
<dbReference type="HOGENOM" id="CLU_315858_0_0_9"/>
<protein>
    <recommendedName>
        <fullName evidence="9">DNA 3'-5' helicase</fullName>
        <ecNumber evidence="9">5.6.2.4</ecNumber>
    </recommendedName>
</protein>
<dbReference type="Gene3D" id="1.10.10.160">
    <property type="match status" value="1"/>
</dbReference>
<evidence type="ECO:0000256" key="4">
    <source>
        <dbReference type="ARBA" id="ARBA00022806"/>
    </source>
</evidence>
<feature type="binding site" evidence="11">
    <location>
        <begin position="313"/>
        <end position="320"/>
    </location>
    <ligand>
        <name>ATP</name>
        <dbReference type="ChEBI" id="CHEBI:30616"/>
    </ligand>
</feature>
<evidence type="ECO:0000313" key="14">
    <source>
        <dbReference type="EMBL" id="ADL36175.1"/>
    </source>
</evidence>
<keyword evidence="4 11" id="KW-0347">Helicase</keyword>
<dbReference type="PANTHER" id="PTHR11070">
    <property type="entry name" value="UVRD / RECB / PCRA DNA HELICASE FAMILY MEMBER"/>
    <property type="match status" value="1"/>
</dbReference>
<keyword evidence="6" id="KW-0238">DNA-binding</keyword>
<accession>E0S443</accession>
<dbReference type="Pfam" id="PF13361">
    <property type="entry name" value="UvrD_C"/>
    <property type="match status" value="1"/>
</dbReference>
<dbReference type="Pfam" id="PF13538">
    <property type="entry name" value="UvrD_C_2"/>
    <property type="match status" value="1"/>
</dbReference>
<evidence type="ECO:0000256" key="8">
    <source>
        <dbReference type="ARBA" id="ARBA00034617"/>
    </source>
</evidence>
<dbReference type="Proteomes" id="UP000001299">
    <property type="component" value="Plasmid pCY360"/>
</dbReference>
<reference evidence="14 15" key="1">
    <citation type="journal article" date="2010" name="PLoS ONE">
        <title>The glycobiome of the rumen bacterium Butyrivibrio proteoclasticus B316(T) highlights adaptation to a polysaccharide-rich environment.</title>
        <authorList>
            <person name="Kelly W.J."/>
            <person name="Leahy S.C."/>
            <person name="Altermann E."/>
            <person name="Yeoman C.J."/>
            <person name="Dunne J.C."/>
            <person name="Kong Z."/>
            <person name="Pacheco D.M."/>
            <person name="Li D."/>
            <person name="Noel S.J."/>
            <person name="Moon C.D."/>
            <person name="Cookson A.L."/>
            <person name="Attwood G.T."/>
        </authorList>
    </citation>
    <scope>NUCLEOTIDE SEQUENCE [LARGE SCALE GENOMIC DNA]</scope>
    <source>
        <strain evidence="15">ATCC 51982 / DSM 14932 / B316</strain>
        <plasmid evidence="15">Plasmid pCY360</plasmid>
    </source>
</reference>
<dbReference type="EC" id="5.6.2.4" evidence="9"/>
<dbReference type="InterPro" id="IPR014017">
    <property type="entry name" value="DNA_helicase_UvrD-like_C"/>
</dbReference>
<keyword evidence="5 11" id="KW-0067">ATP-binding</keyword>
<evidence type="ECO:0000256" key="1">
    <source>
        <dbReference type="ARBA" id="ARBA00009922"/>
    </source>
</evidence>
<sequence length="924" mass="104818">MNNMNGQTQVAQAPATQNSAWSFSAFTNANMCNKGREFTFETKDTNLPENYYRKSLIMECIKAALQWGERRSEAIMDYLNSRYDDCGYKNTQQRQMNLLWDHKRVMRYLNCETRKATFLEGGVIVMNGQSVKVKPDVCFIDDSKKSIELVRFQVGRPYLTQSGKKNAVIRDLKLFSMILYGRELGYQNITASIYYLQKNDDVISGLAGKNFNPDFFEGGGNIVSLTDEGYMGHPTELDKLMEDAFAVMNTGIDEEKMHAEDCEKCPKYDICQYTLPPIRLEEEASTKDISNLKLTQAQTAAVNVTNGFWRINAGAGAGKTMVTALRVWNLLNQGVRPEEILLITFTNAGAKEMRDRIQLCIETFKLNYRVNLDDMIICTFNAFGDLVIGDNYANLGYTKKPKIIDDVERYGIIARLMNEHPIPSWTGESFLYYNSRQKHQKGALAIVSEIFRMIKQRGGDITNITASDVRDAAYNCDVPDVALMEVIKLYPLYAQQLMDRNLIEYVDQEILPFQVFESVDPSYLNNRFLFKHIIVDEFQDSNEGQIELLKILKTLPTFQSLMVVGDDSQAIFGFRETSPEYIINFASYIGEQVQDIFLVENHRSTPEIIEFANKLNSLNKEKVEKDLVATRPSGAGVVVNGFYSRDDEYDWIVQSIKQQLDNGRRPEQIAVIAYTKAELQRLADALSKHKLPTVLLAPEKLMTNSRIRAILSFVRVLGDSADTKDALIAANAVVGGCIMDLPNQKIQQLVDNIIVRAENIRNAASLAAKKDGLMKFIDSIAMDDETVQAFKESLETKEYGEILQYCIDFSLYGEDTEYRRVSNYPGIVLTTAHSSKGLEWPVVYNTVTRYQTQARVSEETRRLLFVSATRARDELYISGTYAAFGKGENLVKNHYLQEAFDIVGKQYNPTFSTSKKTSYTPLSA</sequence>
<dbReference type="InterPro" id="IPR027417">
    <property type="entry name" value="P-loop_NTPase"/>
</dbReference>
<dbReference type="RefSeq" id="WP_013282824.1">
    <property type="nucleotide sequence ID" value="NC_014389.1"/>
</dbReference>
<dbReference type="SUPFAM" id="SSF52540">
    <property type="entry name" value="P-loop containing nucleoside triphosphate hydrolases"/>
    <property type="match status" value="1"/>
</dbReference>
<organism evidence="14 15">
    <name type="scientific">Butyrivibrio proteoclasticus (strain ATCC 51982 / DSM 14932 / B316)</name>
    <name type="common">Clostridium proteoclasticum</name>
    <dbReference type="NCBI Taxonomy" id="515622"/>
    <lineage>
        <taxon>Bacteria</taxon>
        <taxon>Bacillati</taxon>
        <taxon>Bacillota</taxon>
        <taxon>Clostridia</taxon>
        <taxon>Lachnospirales</taxon>
        <taxon>Lachnospiraceae</taxon>
        <taxon>Butyrivibrio</taxon>
    </lineage>
</organism>
<keyword evidence="7" id="KW-0413">Isomerase</keyword>
<gene>
    <name evidence="14" type="ordered locus">bpr_II238</name>
</gene>
<dbReference type="PROSITE" id="PS51217">
    <property type="entry name" value="UVRD_HELICASE_CTER"/>
    <property type="match status" value="1"/>
</dbReference>
<dbReference type="PANTHER" id="PTHR11070:SF2">
    <property type="entry name" value="ATP-DEPENDENT DNA HELICASE SRS2"/>
    <property type="match status" value="1"/>
</dbReference>
<evidence type="ECO:0000256" key="9">
    <source>
        <dbReference type="ARBA" id="ARBA00034808"/>
    </source>
</evidence>
<dbReference type="GO" id="GO:0043138">
    <property type="term" value="F:3'-5' DNA helicase activity"/>
    <property type="evidence" value="ECO:0007669"/>
    <property type="project" value="UniProtKB-EC"/>
</dbReference>
<dbReference type="GO" id="GO:0000725">
    <property type="term" value="P:recombinational repair"/>
    <property type="evidence" value="ECO:0007669"/>
    <property type="project" value="TreeGrafter"/>
</dbReference>
<feature type="domain" description="UvrD-like helicase ATP-binding" evidence="12">
    <location>
        <begin position="292"/>
        <end position="605"/>
    </location>
</feature>
<dbReference type="KEGG" id="bpb:bpr_II238"/>
<evidence type="ECO:0000256" key="11">
    <source>
        <dbReference type="PROSITE-ProRule" id="PRU00560"/>
    </source>
</evidence>
<keyword evidence="14" id="KW-0614">Plasmid</keyword>
<evidence type="ECO:0000256" key="2">
    <source>
        <dbReference type="ARBA" id="ARBA00022741"/>
    </source>
</evidence>
<dbReference type="InterPro" id="IPR027785">
    <property type="entry name" value="UvrD-like_helicase_C"/>
</dbReference>
<evidence type="ECO:0000256" key="6">
    <source>
        <dbReference type="ARBA" id="ARBA00023125"/>
    </source>
</evidence>
<feature type="domain" description="UvrD-like helicase C-terminal" evidence="13">
    <location>
        <begin position="606"/>
        <end position="837"/>
    </location>
</feature>